<proteinExistence type="predicted"/>
<dbReference type="SUPFAM" id="SSF53790">
    <property type="entry name" value="Tetrapyrrole methylase"/>
    <property type="match status" value="1"/>
</dbReference>
<evidence type="ECO:0000313" key="2">
    <source>
        <dbReference type="Proteomes" id="UP001156664"/>
    </source>
</evidence>
<dbReference type="InterPro" id="IPR008189">
    <property type="entry name" value="rRNA_ssu_MeTfrase_I"/>
</dbReference>
<dbReference type="EMBL" id="BSOJ01000009">
    <property type="protein sequence ID" value="GLR25893.1"/>
    <property type="molecule type" value="Genomic_DNA"/>
</dbReference>
<keyword evidence="2" id="KW-1185">Reference proteome</keyword>
<dbReference type="Gene3D" id="3.40.1010.10">
    <property type="entry name" value="Cobalt-precorrin-4 Transmethylase, Domain 1"/>
    <property type="match status" value="1"/>
</dbReference>
<organism evidence="1 2">
    <name type="scientific">Limnobacter litoralis</name>
    <dbReference type="NCBI Taxonomy" id="481366"/>
    <lineage>
        <taxon>Bacteria</taxon>
        <taxon>Pseudomonadati</taxon>
        <taxon>Pseudomonadota</taxon>
        <taxon>Betaproteobacteria</taxon>
        <taxon>Burkholderiales</taxon>
        <taxon>Burkholderiaceae</taxon>
        <taxon>Limnobacter</taxon>
    </lineage>
</organism>
<dbReference type="RefSeq" id="WP_284280334.1">
    <property type="nucleotide sequence ID" value="NZ_BSOJ01000009.1"/>
</dbReference>
<reference evidence="2" key="1">
    <citation type="journal article" date="2019" name="Int. J. Syst. Evol. Microbiol.">
        <title>The Global Catalogue of Microorganisms (GCM) 10K type strain sequencing project: providing services to taxonomists for standard genome sequencing and annotation.</title>
        <authorList>
            <consortium name="The Broad Institute Genomics Platform"/>
            <consortium name="The Broad Institute Genome Sequencing Center for Infectious Disease"/>
            <person name="Wu L."/>
            <person name="Ma J."/>
        </authorList>
    </citation>
    <scope>NUCLEOTIDE SEQUENCE [LARGE SCALE GENOMIC DNA]</scope>
    <source>
        <strain evidence="2">NBRC 105857</strain>
    </source>
</reference>
<dbReference type="Proteomes" id="UP001156664">
    <property type="component" value="Unassembled WGS sequence"/>
</dbReference>
<gene>
    <name evidence="1" type="ORF">GCM10007875_09810</name>
</gene>
<dbReference type="PANTHER" id="PTHR46111:SF2">
    <property type="entry name" value="SAM-DEPENDENT METHYLTRANSFERASE"/>
    <property type="match status" value="1"/>
</dbReference>
<evidence type="ECO:0000313" key="1">
    <source>
        <dbReference type="EMBL" id="GLR25893.1"/>
    </source>
</evidence>
<dbReference type="InterPro" id="IPR014777">
    <property type="entry name" value="4pyrrole_Mease_sub1"/>
</dbReference>
<dbReference type="CDD" id="cd11649">
    <property type="entry name" value="RsmI_like"/>
    <property type="match status" value="1"/>
</dbReference>
<sequence>MLYLIPSPLSQETPTLSVLAEDLPRVQGCKIWIVENAKPARAALQIFKMPVPVRDLEIYELKQLDHAARQQLIQRGLNGEPIGLMSDAGCPGVADPGAELIELAHQHECPVMPLVGPSAILLGLMGSGLNGQNFHFHGYLPVDGVARTQAIQQLEFLSEKNGITQIAIETPFRNQKFLDALVDNLKPSTSLCVATDLTGAGQRITTKAVGQWKKTKPELGKTPTVFLWLAQGKPQKN</sequence>
<accession>A0ABQ5YMU3</accession>
<name>A0ABQ5YMU3_9BURK</name>
<evidence type="ECO:0008006" key="3">
    <source>
        <dbReference type="Google" id="ProtNLM"/>
    </source>
</evidence>
<dbReference type="Gene3D" id="3.30.950.10">
    <property type="entry name" value="Methyltransferase, Cobalt-precorrin-4 Transmethylase, Domain 2"/>
    <property type="match status" value="1"/>
</dbReference>
<dbReference type="PANTHER" id="PTHR46111">
    <property type="entry name" value="RIBOSOMAL RNA SMALL SUBUNIT METHYLTRANSFERASE I"/>
    <property type="match status" value="1"/>
</dbReference>
<protein>
    <recommendedName>
        <fullName evidence="3">SAM-dependent methyltransferase</fullName>
    </recommendedName>
</protein>
<dbReference type="InterPro" id="IPR035996">
    <property type="entry name" value="4pyrrol_Methylase_sf"/>
</dbReference>
<comment type="caution">
    <text evidence="1">The sequence shown here is derived from an EMBL/GenBank/DDBJ whole genome shotgun (WGS) entry which is preliminary data.</text>
</comment>
<dbReference type="InterPro" id="IPR014776">
    <property type="entry name" value="4pyrrole_Mease_sub2"/>
</dbReference>